<feature type="region of interest" description="Disordered" evidence="1">
    <location>
        <begin position="24"/>
        <end position="107"/>
    </location>
</feature>
<reference evidence="3 4" key="1">
    <citation type="submission" date="2019-03" db="EMBL/GenBank/DDBJ databases">
        <title>Paracraurococcus aquatilis NE82 genome sequence.</title>
        <authorList>
            <person name="Zhao Y."/>
            <person name="Du Z."/>
        </authorList>
    </citation>
    <scope>NUCLEOTIDE SEQUENCE [LARGE SCALE GENOMIC DNA]</scope>
    <source>
        <strain evidence="3 4">NE82</strain>
    </source>
</reference>
<evidence type="ECO:0000313" key="4">
    <source>
        <dbReference type="Proteomes" id="UP000295023"/>
    </source>
</evidence>
<dbReference type="PROSITE" id="PS51257">
    <property type="entry name" value="PROKAR_LIPOPROTEIN"/>
    <property type="match status" value="1"/>
</dbReference>
<dbReference type="AlphaFoldDB" id="A0A4R4DNF5"/>
<keyword evidence="4" id="KW-1185">Reference proteome</keyword>
<sequence length="107" mass="10161">MNIRLLSLGLLAGLGLAACADVKTQSGPPVAGTSTGTGVAPLQQSTGAIGGANSPNASAGQATITGTRSTGDGTKPSVDYTGTAAGQGVGSPTPVQPTPRSRANKGS</sequence>
<dbReference type="RefSeq" id="WP_132287947.1">
    <property type="nucleotide sequence ID" value="NZ_SKBM01000008.1"/>
</dbReference>
<feature type="chain" id="PRO_5020692033" description="Lipoprotein" evidence="2">
    <location>
        <begin position="21"/>
        <end position="107"/>
    </location>
</feature>
<organism evidence="3 4">
    <name type="scientific">Roseicella aquatilis</name>
    <dbReference type="NCBI Taxonomy" id="2527868"/>
    <lineage>
        <taxon>Bacteria</taxon>
        <taxon>Pseudomonadati</taxon>
        <taxon>Pseudomonadota</taxon>
        <taxon>Alphaproteobacteria</taxon>
        <taxon>Acetobacterales</taxon>
        <taxon>Roseomonadaceae</taxon>
        <taxon>Roseicella</taxon>
    </lineage>
</organism>
<evidence type="ECO:0008006" key="5">
    <source>
        <dbReference type="Google" id="ProtNLM"/>
    </source>
</evidence>
<accession>A0A4R4DNF5</accession>
<feature type="signal peptide" evidence="2">
    <location>
        <begin position="1"/>
        <end position="20"/>
    </location>
</feature>
<keyword evidence="2" id="KW-0732">Signal</keyword>
<feature type="compositionally biased region" description="Polar residues" evidence="1">
    <location>
        <begin position="98"/>
        <end position="107"/>
    </location>
</feature>
<comment type="caution">
    <text evidence="3">The sequence shown here is derived from an EMBL/GenBank/DDBJ whole genome shotgun (WGS) entry which is preliminary data.</text>
</comment>
<name>A0A4R4DNF5_9PROT</name>
<dbReference type="Proteomes" id="UP000295023">
    <property type="component" value="Unassembled WGS sequence"/>
</dbReference>
<dbReference type="OrthoDB" id="9925002at2"/>
<feature type="compositionally biased region" description="Polar residues" evidence="1">
    <location>
        <begin position="24"/>
        <end position="72"/>
    </location>
</feature>
<evidence type="ECO:0000313" key="3">
    <source>
        <dbReference type="EMBL" id="TCZ63175.1"/>
    </source>
</evidence>
<protein>
    <recommendedName>
        <fullName evidence="5">Lipoprotein</fullName>
    </recommendedName>
</protein>
<gene>
    <name evidence="3" type="ORF">EXY23_10070</name>
</gene>
<evidence type="ECO:0000256" key="2">
    <source>
        <dbReference type="SAM" id="SignalP"/>
    </source>
</evidence>
<proteinExistence type="predicted"/>
<dbReference type="EMBL" id="SKBM01000008">
    <property type="protein sequence ID" value="TCZ63175.1"/>
    <property type="molecule type" value="Genomic_DNA"/>
</dbReference>
<evidence type="ECO:0000256" key="1">
    <source>
        <dbReference type="SAM" id="MobiDB-lite"/>
    </source>
</evidence>